<proteinExistence type="predicted"/>
<dbReference type="PANTHER" id="PTHR23026:SF123">
    <property type="entry name" value="NAD(P)H NITROREDUCTASE RV3131-RELATED"/>
    <property type="match status" value="1"/>
</dbReference>
<dbReference type="SUPFAM" id="SSF55469">
    <property type="entry name" value="FMN-dependent nitroreductase-like"/>
    <property type="match status" value="2"/>
</dbReference>
<dbReference type="Gene3D" id="3.40.109.10">
    <property type="entry name" value="NADH Oxidase"/>
    <property type="match status" value="2"/>
</dbReference>
<name>A0ABN0YWJ9_9ACTN</name>
<sequence length="331" mass="36127">MTAAPTMDDARVAELVRDAAAAPSMHNAQPWRFRYTRGDRTFRLYADFERRMPHADPDARALHLGCGAALFNLRVAVAHAGHHPDVALLPAPDDAALLATVRLTAPSAGDAALALLHPAIHRRHTSRYPFSETPVPERLKAALTHAAAQEGAALAFPESWHLRWIQELTEEAEARNLTDRGSEEDLAHWTRIGIAAADTATDGVPDYAFGPRKLGGRAPVRDFAGGRPTSDFGATPFENDPHLALLSTAEDHPADWLRAGQALERVLLLATQEDLATALSTQALEWPDLRWPLRDPASGTGHVQMMLRLGYGPKGPKTARRHVEDVLVIEE</sequence>
<dbReference type="Proteomes" id="UP001500879">
    <property type="component" value="Unassembled WGS sequence"/>
</dbReference>
<dbReference type="PANTHER" id="PTHR23026">
    <property type="entry name" value="NADPH NITROREDUCTASE"/>
    <property type="match status" value="1"/>
</dbReference>
<dbReference type="InterPro" id="IPR000415">
    <property type="entry name" value="Nitroreductase-like"/>
</dbReference>
<protein>
    <submittedName>
        <fullName evidence="1">Nitroreductase</fullName>
    </submittedName>
</protein>
<organism evidence="1 2">
    <name type="scientific">Streptomyces luteireticuli</name>
    <dbReference type="NCBI Taxonomy" id="173858"/>
    <lineage>
        <taxon>Bacteria</taxon>
        <taxon>Bacillati</taxon>
        <taxon>Actinomycetota</taxon>
        <taxon>Actinomycetes</taxon>
        <taxon>Kitasatosporales</taxon>
        <taxon>Streptomycetaceae</taxon>
        <taxon>Streptomyces</taxon>
    </lineage>
</organism>
<dbReference type="InterPro" id="IPR050627">
    <property type="entry name" value="Nitroreductase/BluB"/>
</dbReference>
<keyword evidence="2" id="KW-1185">Reference proteome</keyword>
<accession>A0ABN0YWJ9</accession>
<dbReference type="NCBIfam" id="NF047509">
    <property type="entry name" value="Rv3131_FMN_oxido"/>
    <property type="match status" value="1"/>
</dbReference>
<gene>
    <name evidence="1" type="ORF">GCM10010357_40880</name>
</gene>
<evidence type="ECO:0000313" key="2">
    <source>
        <dbReference type="Proteomes" id="UP001500879"/>
    </source>
</evidence>
<dbReference type="EMBL" id="BAAABX010000048">
    <property type="protein sequence ID" value="GAA0415400.1"/>
    <property type="molecule type" value="Genomic_DNA"/>
</dbReference>
<comment type="caution">
    <text evidence="1">The sequence shown here is derived from an EMBL/GenBank/DDBJ whole genome shotgun (WGS) entry which is preliminary data.</text>
</comment>
<evidence type="ECO:0000313" key="1">
    <source>
        <dbReference type="EMBL" id="GAA0415400.1"/>
    </source>
</evidence>
<reference evidence="1 2" key="1">
    <citation type="journal article" date="2019" name="Int. J. Syst. Evol. Microbiol.">
        <title>The Global Catalogue of Microorganisms (GCM) 10K type strain sequencing project: providing services to taxonomists for standard genome sequencing and annotation.</title>
        <authorList>
            <consortium name="The Broad Institute Genomics Platform"/>
            <consortium name="The Broad Institute Genome Sequencing Center for Infectious Disease"/>
            <person name="Wu L."/>
            <person name="Ma J."/>
        </authorList>
    </citation>
    <scope>NUCLEOTIDE SEQUENCE [LARGE SCALE GENOMIC DNA]</scope>
    <source>
        <strain evidence="1 2">JCM 4788</strain>
    </source>
</reference>